<reference evidence="5" key="2">
    <citation type="submission" date="2021-04" db="EMBL/GenBank/DDBJ databases">
        <authorList>
            <person name="Gilroy R."/>
        </authorList>
    </citation>
    <scope>NUCLEOTIDE SEQUENCE</scope>
    <source>
        <strain evidence="5">CHK192-8294</strain>
    </source>
</reference>
<dbReference type="GO" id="GO:0003700">
    <property type="term" value="F:DNA-binding transcription factor activity"/>
    <property type="evidence" value="ECO:0007669"/>
    <property type="project" value="InterPro"/>
</dbReference>
<evidence type="ECO:0000259" key="4">
    <source>
        <dbReference type="PROSITE" id="PS50995"/>
    </source>
</evidence>
<dbReference type="GO" id="GO:0003677">
    <property type="term" value="F:DNA binding"/>
    <property type="evidence" value="ECO:0007669"/>
    <property type="project" value="UniProtKB-KW"/>
</dbReference>
<evidence type="ECO:0000256" key="1">
    <source>
        <dbReference type="ARBA" id="ARBA00023015"/>
    </source>
</evidence>
<keyword evidence="1" id="KW-0805">Transcription regulation</keyword>
<dbReference type="Proteomes" id="UP000823921">
    <property type="component" value="Unassembled WGS sequence"/>
</dbReference>
<evidence type="ECO:0000256" key="2">
    <source>
        <dbReference type="ARBA" id="ARBA00023125"/>
    </source>
</evidence>
<gene>
    <name evidence="5" type="ORF">H9712_10880</name>
</gene>
<feature type="domain" description="HTH marR-type" evidence="4">
    <location>
        <begin position="1"/>
        <end position="141"/>
    </location>
</feature>
<dbReference type="EMBL" id="DWXO01000102">
    <property type="protein sequence ID" value="HJB81474.1"/>
    <property type="molecule type" value="Genomic_DNA"/>
</dbReference>
<evidence type="ECO:0000256" key="3">
    <source>
        <dbReference type="ARBA" id="ARBA00023163"/>
    </source>
</evidence>
<dbReference type="PANTHER" id="PTHR42756">
    <property type="entry name" value="TRANSCRIPTIONAL REGULATOR, MARR"/>
    <property type="match status" value="1"/>
</dbReference>
<dbReference type="InterPro" id="IPR000835">
    <property type="entry name" value="HTH_MarR-typ"/>
</dbReference>
<dbReference type="InterPro" id="IPR036388">
    <property type="entry name" value="WH-like_DNA-bd_sf"/>
</dbReference>
<dbReference type="PANTHER" id="PTHR42756:SF1">
    <property type="entry name" value="TRANSCRIPTIONAL REPRESSOR OF EMRAB OPERON"/>
    <property type="match status" value="1"/>
</dbReference>
<dbReference type="SMART" id="SM00347">
    <property type="entry name" value="HTH_MARR"/>
    <property type="match status" value="1"/>
</dbReference>
<comment type="caution">
    <text evidence="5">The sequence shown here is derived from an EMBL/GenBank/DDBJ whole genome shotgun (WGS) entry which is preliminary data.</text>
</comment>
<proteinExistence type="predicted"/>
<evidence type="ECO:0000313" key="6">
    <source>
        <dbReference type="Proteomes" id="UP000823921"/>
    </source>
</evidence>
<dbReference type="PRINTS" id="PR00598">
    <property type="entry name" value="HTHMARR"/>
</dbReference>
<dbReference type="Pfam" id="PF12802">
    <property type="entry name" value="MarR_2"/>
    <property type="match status" value="1"/>
</dbReference>
<name>A0A9D2MP32_9FIRM</name>
<accession>A0A9D2MP32</accession>
<keyword evidence="3" id="KW-0804">Transcription</keyword>
<organism evidence="5 6">
    <name type="scientific">Candidatus Flavonifractor intestinigallinarum</name>
    <dbReference type="NCBI Taxonomy" id="2838586"/>
    <lineage>
        <taxon>Bacteria</taxon>
        <taxon>Bacillati</taxon>
        <taxon>Bacillota</taxon>
        <taxon>Clostridia</taxon>
        <taxon>Eubacteriales</taxon>
        <taxon>Oscillospiraceae</taxon>
        <taxon>Flavonifractor</taxon>
    </lineage>
</organism>
<keyword evidence="2 5" id="KW-0238">DNA-binding</keyword>
<evidence type="ECO:0000313" key="5">
    <source>
        <dbReference type="EMBL" id="HJB81474.1"/>
    </source>
</evidence>
<reference evidence="5" key="1">
    <citation type="journal article" date="2021" name="PeerJ">
        <title>Extensive microbial diversity within the chicken gut microbiome revealed by metagenomics and culture.</title>
        <authorList>
            <person name="Gilroy R."/>
            <person name="Ravi A."/>
            <person name="Getino M."/>
            <person name="Pursley I."/>
            <person name="Horton D.L."/>
            <person name="Alikhan N.F."/>
            <person name="Baker D."/>
            <person name="Gharbi K."/>
            <person name="Hall N."/>
            <person name="Watson M."/>
            <person name="Adriaenssens E.M."/>
            <person name="Foster-Nyarko E."/>
            <person name="Jarju S."/>
            <person name="Secka A."/>
            <person name="Antonio M."/>
            <person name="Oren A."/>
            <person name="Chaudhuri R.R."/>
            <person name="La Ragione R."/>
            <person name="Hildebrand F."/>
            <person name="Pallen M.J."/>
        </authorList>
    </citation>
    <scope>NUCLEOTIDE SEQUENCE</scope>
    <source>
        <strain evidence="5">CHK192-8294</strain>
    </source>
</reference>
<dbReference type="SUPFAM" id="SSF46785">
    <property type="entry name" value="Winged helix' DNA-binding domain"/>
    <property type="match status" value="1"/>
</dbReference>
<protein>
    <submittedName>
        <fullName evidence="5">Winged helix DNA-binding protein</fullName>
    </submittedName>
</protein>
<sequence length="155" mass="17116">MEYSSEIINHFLSDVFGDILKREESTLAAGDLSLREVQLIDAICRTVDEGGDNRSTAIASARQMPAGTLTCAVGLLEKKGYLVRRRDEKDRRAVRLLPTQLGRAASEQHRAFHRRLTDRMLSALTDQEASALARGMEKLTAFFRGGAQAPAESQP</sequence>
<dbReference type="InterPro" id="IPR036390">
    <property type="entry name" value="WH_DNA-bd_sf"/>
</dbReference>
<dbReference type="PROSITE" id="PS50995">
    <property type="entry name" value="HTH_MARR_2"/>
    <property type="match status" value="1"/>
</dbReference>
<dbReference type="Gene3D" id="1.10.10.10">
    <property type="entry name" value="Winged helix-like DNA-binding domain superfamily/Winged helix DNA-binding domain"/>
    <property type="match status" value="1"/>
</dbReference>
<dbReference type="AlphaFoldDB" id="A0A9D2MP32"/>